<dbReference type="EMBL" id="BCTA01000105">
    <property type="protein sequence ID" value="GAT12960.1"/>
    <property type="molecule type" value="Genomic_DNA"/>
</dbReference>
<organism evidence="1 2">
    <name type="scientific">Mycolicibacterium novocastrense</name>
    <name type="common">Mycobacterium novocastrense</name>
    <dbReference type="NCBI Taxonomy" id="59813"/>
    <lineage>
        <taxon>Bacteria</taxon>
        <taxon>Bacillati</taxon>
        <taxon>Actinomycetota</taxon>
        <taxon>Actinomycetes</taxon>
        <taxon>Mycobacteriales</taxon>
        <taxon>Mycobacteriaceae</taxon>
        <taxon>Mycolicibacterium</taxon>
    </lineage>
</organism>
<comment type="caution">
    <text evidence="1">The sequence shown here is derived from an EMBL/GenBank/DDBJ whole genome shotgun (WGS) entry which is preliminary data.</text>
</comment>
<dbReference type="Proteomes" id="UP000069773">
    <property type="component" value="Unassembled WGS sequence"/>
</dbReference>
<protein>
    <recommendedName>
        <fullName evidence="3">Phosphoadenosine phosphosulphate reductase domain-containing protein</fullName>
    </recommendedName>
</protein>
<evidence type="ECO:0008006" key="3">
    <source>
        <dbReference type="Google" id="ProtNLM"/>
    </source>
</evidence>
<name>A0ABQ0KU09_MYCNV</name>
<keyword evidence="2" id="KW-1185">Reference proteome</keyword>
<proteinExistence type="predicted"/>
<reference evidence="1 2" key="1">
    <citation type="journal article" date="2016" name="Genome Announc.">
        <title>Draft Genome Sequences of Five Rapidly Growing Mycobacterium Species, M. thermoresistibile, M. fortuitum subsp. acetamidolyticum, M. canariasense, M. brisbanense, and M. novocastrense.</title>
        <authorList>
            <person name="Katahira K."/>
            <person name="Ogura Y."/>
            <person name="Gotoh Y."/>
            <person name="Hayashi T."/>
        </authorList>
    </citation>
    <scope>NUCLEOTIDE SEQUENCE [LARGE SCALE GENOMIC DNA]</scope>
    <source>
        <strain evidence="1 2">JCM18114</strain>
    </source>
</reference>
<evidence type="ECO:0000313" key="1">
    <source>
        <dbReference type="EMBL" id="GAT12960.1"/>
    </source>
</evidence>
<evidence type="ECO:0000313" key="2">
    <source>
        <dbReference type="Proteomes" id="UP000069773"/>
    </source>
</evidence>
<accession>A0ABQ0KU09</accession>
<sequence>MEVPVSGTQAAELQIPGIGDDAGRPSVVVSYGLGLDSTCLLLRWLTEPQTRDFDLADMVVVTAMTGDEFASTAQDVETYMLPIFRRLGIRYIQCARSERTTTTSGDGVVILDDSSCPQRLHIDGAYRLSTEMITAGTVPQLGGARKCSVHAKGWALDPVISMVTGGQPYRHVIGFEAGEQRRADKDRLYNNSRRTGWYPLIELGMDRQACAAYVRAKLGTSWFKSCCTFCVYAMSTAAGRENMVQRYRREPLAGAQAMFMEAVSRRLNERQTLIAGSSVAQMISEAGLVEVEVAFQRLMDETEFAVYEVRRVTPAGREGRRGVTARSVRRLACGSQAEMNARLAELPGRRDVGADRIVRHRLAAAANCEHLFVVAPAVVDDKQRPSFETLWAQANGDSLF</sequence>
<gene>
    <name evidence="1" type="ORF">RMCN_6093</name>
</gene>